<feature type="signal peptide" evidence="1">
    <location>
        <begin position="1"/>
        <end position="17"/>
    </location>
</feature>
<proteinExistence type="predicted"/>
<dbReference type="OrthoDB" id="6159858at2759"/>
<evidence type="ECO:0000256" key="1">
    <source>
        <dbReference type="SAM" id="SignalP"/>
    </source>
</evidence>
<comment type="caution">
    <text evidence="2">The sequence shown here is derived from an EMBL/GenBank/DDBJ whole genome shotgun (WGS) entry which is preliminary data.</text>
</comment>
<dbReference type="EMBL" id="JAIWYP010000008">
    <property type="protein sequence ID" value="KAH3786136.1"/>
    <property type="molecule type" value="Genomic_DNA"/>
</dbReference>
<keyword evidence="1" id="KW-0732">Signal</keyword>
<gene>
    <name evidence="2" type="ORF">DPMN_164239</name>
</gene>
<evidence type="ECO:0000313" key="3">
    <source>
        <dbReference type="Proteomes" id="UP000828390"/>
    </source>
</evidence>
<name>A0A9D4EUS0_DREPO</name>
<reference evidence="2" key="2">
    <citation type="submission" date="2020-11" db="EMBL/GenBank/DDBJ databases">
        <authorList>
            <person name="McCartney M.A."/>
            <person name="Auch B."/>
            <person name="Kono T."/>
            <person name="Mallez S."/>
            <person name="Becker A."/>
            <person name="Gohl D.M."/>
            <person name="Silverstein K.A.T."/>
            <person name="Koren S."/>
            <person name="Bechman K.B."/>
            <person name="Herman A."/>
            <person name="Abrahante J.E."/>
            <person name="Garbe J."/>
        </authorList>
    </citation>
    <scope>NUCLEOTIDE SEQUENCE</scope>
    <source>
        <strain evidence="2">Duluth1</strain>
        <tissue evidence="2">Whole animal</tissue>
    </source>
</reference>
<dbReference type="Proteomes" id="UP000828390">
    <property type="component" value="Unassembled WGS sequence"/>
</dbReference>
<dbReference type="AlphaFoldDB" id="A0A9D4EUS0"/>
<reference evidence="2" key="1">
    <citation type="journal article" date="2019" name="bioRxiv">
        <title>The Genome of the Zebra Mussel, Dreissena polymorpha: A Resource for Invasive Species Research.</title>
        <authorList>
            <person name="McCartney M.A."/>
            <person name="Auch B."/>
            <person name="Kono T."/>
            <person name="Mallez S."/>
            <person name="Zhang Y."/>
            <person name="Obille A."/>
            <person name="Becker A."/>
            <person name="Abrahante J.E."/>
            <person name="Garbe J."/>
            <person name="Badalamenti J.P."/>
            <person name="Herman A."/>
            <person name="Mangelson H."/>
            <person name="Liachko I."/>
            <person name="Sullivan S."/>
            <person name="Sone E.D."/>
            <person name="Koren S."/>
            <person name="Silverstein K.A.T."/>
            <person name="Beckman K.B."/>
            <person name="Gohl D.M."/>
        </authorList>
    </citation>
    <scope>NUCLEOTIDE SEQUENCE</scope>
    <source>
        <strain evidence="2">Duluth1</strain>
        <tissue evidence="2">Whole animal</tissue>
    </source>
</reference>
<protein>
    <submittedName>
        <fullName evidence="2">Uncharacterized protein</fullName>
    </submittedName>
</protein>
<evidence type="ECO:0000313" key="2">
    <source>
        <dbReference type="EMBL" id="KAH3786136.1"/>
    </source>
</evidence>
<accession>A0A9D4EUS0</accession>
<feature type="chain" id="PRO_5038520069" evidence="1">
    <location>
        <begin position="18"/>
        <end position="438"/>
    </location>
</feature>
<sequence>MWTLIFICVLLPTYSSSFSIAKLIPNPAALVLDVAKFAFSIYTHIDNKNSASKEKEEIIQTLSTKIDSASESLYTKLLINLQFNKIEETQLDVNSRMIDLKNCLTARPTEVDGYKRIFVANAYQAVAKVRYLSKHLLDKLPGSGKNIIQLVSDTSRCNRTIMDTMANESLELMSDGMLIEMTWLSVSNNFSLEIEKTFWGNELKTVMSGFQQEYNSCSAKEREMALEDLRNAGDLTVLHNNNKQRYQWPWNDILLIDNGIPDQFGYYQVNEKTFLINKGSDTTKIVTYSRSENSFSGFTAKTLTQIIKDRIKTGGDDADNIATKVKSAMNEKNVSHSAMIVYFNGAKYQPSKVIDSGSHAIVADTDKRYIAYCKSFWCPINWDNWLNVEETEHGYFTVYVVPDNGYSTPSHSFVSDTAANNELSFCLLSALFFVFIAF</sequence>
<keyword evidence="3" id="KW-1185">Reference proteome</keyword>
<organism evidence="2 3">
    <name type="scientific">Dreissena polymorpha</name>
    <name type="common">Zebra mussel</name>
    <name type="synonym">Mytilus polymorpha</name>
    <dbReference type="NCBI Taxonomy" id="45954"/>
    <lineage>
        <taxon>Eukaryota</taxon>
        <taxon>Metazoa</taxon>
        <taxon>Spiralia</taxon>
        <taxon>Lophotrochozoa</taxon>
        <taxon>Mollusca</taxon>
        <taxon>Bivalvia</taxon>
        <taxon>Autobranchia</taxon>
        <taxon>Heteroconchia</taxon>
        <taxon>Euheterodonta</taxon>
        <taxon>Imparidentia</taxon>
        <taxon>Neoheterodontei</taxon>
        <taxon>Myida</taxon>
        <taxon>Dreissenoidea</taxon>
        <taxon>Dreissenidae</taxon>
        <taxon>Dreissena</taxon>
    </lineage>
</organism>